<dbReference type="Proteomes" id="UP000789375">
    <property type="component" value="Unassembled WGS sequence"/>
</dbReference>
<evidence type="ECO:0000313" key="2">
    <source>
        <dbReference type="Proteomes" id="UP000789375"/>
    </source>
</evidence>
<dbReference type="EMBL" id="CAJVPP010000187">
    <property type="protein sequence ID" value="CAG8452793.1"/>
    <property type="molecule type" value="Genomic_DNA"/>
</dbReference>
<sequence>MSGPSDFEVEITQVTQSHHNLIKLRRQSRRRKEYQKNRDTLMRITSLPSQPPTNNSLIDAFYGGSLNIFEHRQ</sequence>
<proteinExistence type="predicted"/>
<protein>
    <submittedName>
        <fullName evidence="1">13101_t:CDS:1</fullName>
    </submittedName>
</protein>
<keyword evidence="2" id="KW-1185">Reference proteome</keyword>
<accession>A0A9N8VKB9</accession>
<gene>
    <name evidence="1" type="ORF">FMOSSE_LOCUS1615</name>
</gene>
<reference evidence="1" key="1">
    <citation type="submission" date="2021-06" db="EMBL/GenBank/DDBJ databases">
        <authorList>
            <person name="Kallberg Y."/>
            <person name="Tangrot J."/>
            <person name="Rosling A."/>
        </authorList>
    </citation>
    <scope>NUCLEOTIDE SEQUENCE</scope>
    <source>
        <strain evidence="1">87-6 pot B 2015</strain>
    </source>
</reference>
<name>A0A9N8VKB9_FUNMO</name>
<evidence type="ECO:0000313" key="1">
    <source>
        <dbReference type="EMBL" id="CAG8452793.1"/>
    </source>
</evidence>
<organism evidence="1 2">
    <name type="scientific">Funneliformis mosseae</name>
    <name type="common">Endomycorrhizal fungus</name>
    <name type="synonym">Glomus mosseae</name>
    <dbReference type="NCBI Taxonomy" id="27381"/>
    <lineage>
        <taxon>Eukaryota</taxon>
        <taxon>Fungi</taxon>
        <taxon>Fungi incertae sedis</taxon>
        <taxon>Mucoromycota</taxon>
        <taxon>Glomeromycotina</taxon>
        <taxon>Glomeromycetes</taxon>
        <taxon>Glomerales</taxon>
        <taxon>Glomeraceae</taxon>
        <taxon>Funneliformis</taxon>
    </lineage>
</organism>
<dbReference type="AlphaFoldDB" id="A0A9N8VKB9"/>
<comment type="caution">
    <text evidence="1">The sequence shown here is derived from an EMBL/GenBank/DDBJ whole genome shotgun (WGS) entry which is preliminary data.</text>
</comment>